<accession>A0A822ZZ23</accession>
<dbReference type="Proteomes" id="UP000607653">
    <property type="component" value="Unassembled WGS sequence"/>
</dbReference>
<name>A0A822ZZ23_NELNU</name>
<reference evidence="2 3" key="1">
    <citation type="journal article" date="2020" name="Mol. Biol. Evol.">
        <title>Distinct Expression and Methylation Patterns for Genes with Different Fates following a Single Whole-Genome Duplication in Flowering Plants.</title>
        <authorList>
            <person name="Shi T."/>
            <person name="Rahmani R.S."/>
            <person name="Gugger P.F."/>
            <person name="Wang M."/>
            <person name="Li H."/>
            <person name="Zhang Y."/>
            <person name="Li Z."/>
            <person name="Wang Q."/>
            <person name="Van de Peer Y."/>
            <person name="Marchal K."/>
            <person name="Chen J."/>
        </authorList>
    </citation>
    <scope>NUCLEOTIDE SEQUENCE [LARGE SCALE GENOMIC DNA]</scope>
    <source>
        <tissue evidence="2">Leaf</tissue>
    </source>
</reference>
<keyword evidence="3" id="KW-1185">Reference proteome</keyword>
<evidence type="ECO:0000256" key="1">
    <source>
        <dbReference type="SAM" id="MobiDB-lite"/>
    </source>
</evidence>
<comment type="caution">
    <text evidence="2">The sequence shown here is derived from an EMBL/GenBank/DDBJ whole genome shotgun (WGS) entry which is preliminary data.</text>
</comment>
<evidence type="ECO:0000313" key="2">
    <source>
        <dbReference type="EMBL" id="DAD47208.1"/>
    </source>
</evidence>
<feature type="region of interest" description="Disordered" evidence="1">
    <location>
        <begin position="39"/>
        <end position="60"/>
    </location>
</feature>
<gene>
    <name evidence="2" type="ORF">HUJ06_017145</name>
</gene>
<organism evidence="2 3">
    <name type="scientific">Nelumbo nucifera</name>
    <name type="common">Sacred lotus</name>
    <dbReference type="NCBI Taxonomy" id="4432"/>
    <lineage>
        <taxon>Eukaryota</taxon>
        <taxon>Viridiplantae</taxon>
        <taxon>Streptophyta</taxon>
        <taxon>Embryophyta</taxon>
        <taxon>Tracheophyta</taxon>
        <taxon>Spermatophyta</taxon>
        <taxon>Magnoliopsida</taxon>
        <taxon>Proteales</taxon>
        <taxon>Nelumbonaceae</taxon>
        <taxon>Nelumbo</taxon>
    </lineage>
</organism>
<evidence type="ECO:0000313" key="3">
    <source>
        <dbReference type="Proteomes" id="UP000607653"/>
    </source>
</evidence>
<protein>
    <submittedName>
        <fullName evidence="2">Uncharacterized protein</fullName>
    </submittedName>
</protein>
<dbReference type="EMBL" id="DUZY01000008">
    <property type="protein sequence ID" value="DAD47208.1"/>
    <property type="molecule type" value="Genomic_DNA"/>
</dbReference>
<dbReference type="AlphaFoldDB" id="A0A822ZZ23"/>
<proteinExistence type="predicted"/>
<sequence>MTTNVHDVQIPPPKIEPPTVVGTLLSGAIIWANRTKTEREANICTNSPTPMEKGGKGNDA</sequence>